<name>A0ACC0WRG9_9STRA</name>
<comment type="caution">
    <text evidence="1">The sequence shown here is derived from an EMBL/GenBank/DDBJ whole genome shotgun (WGS) entry which is preliminary data.</text>
</comment>
<protein>
    <submittedName>
        <fullName evidence="1">Uncharacterized protein</fullName>
    </submittedName>
</protein>
<dbReference type="EMBL" id="CM047580">
    <property type="protein sequence ID" value="KAI9920891.1"/>
    <property type="molecule type" value="Genomic_DNA"/>
</dbReference>
<accession>A0ACC0WRG9</accession>
<organism evidence="1 2">
    <name type="scientific">Peronosclerospora sorghi</name>
    <dbReference type="NCBI Taxonomy" id="230839"/>
    <lineage>
        <taxon>Eukaryota</taxon>
        <taxon>Sar</taxon>
        <taxon>Stramenopiles</taxon>
        <taxon>Oomycota</taxon>
        <taxon>Peronosporomycetes</taxon>
        <taxon>Peronosporales</taxon>
        <taxon>Peronosporaceae</taxon>
        <taxon>Peronosclerospora</taxon>
    </lineage>
</organism>
<gene>
    <name evidence="1" type="ORF">PsorP6_000961</name>
</gene>
<proteinExistence type="predicted"/>
<evidence type="ECO:0000313" key="1">
    <source>
        <dbReference type="EMBL" id="KAI9920891.1"/>
    </source>
</evidence>
<sequence length="429" mass="48938">MGHSNNFSPAEIHSMLEFVASKKSRGKDELRSDACATDHGHQAAKDAQKLIDEHGRVFERGEASLADLSREEELLILDTDEDSFPYTQTEWDVVAVQYNSGRTLEMLSRSAAELIRAHQKLTAVKKPNGDPDCPETVRRAKHLRRNIEARRDAENLDGGVERESDSDENERDSDRVEGSDNNPNDKSSQSNESDTVESSNRRCDCRNASQDISDIVSMPGDEEDAFATNSAIPTITTATTTTTATAKKGKLVSRAGTKRKADGYIPARQASLRYPAVGGDDNPADRRLLNMSKVMDYLKKKTEVPKSTSEASQTLATQMQADRELRREEAERRETLQYLREEREGNWRWRGKRGRTEGGNRTRRERRSDDRNLKTEKRRQECKENEEREDRRERERRDEEGRERAEDRRAMMQMFGMVIHRSMNNTGAP</sequence>
<evidence type="ECO:0000313" key="2">
    <source>
        <dbReference type="Proteomes" id="UP001163321"/>
    </source>
</evidence>
<keyword evidence="2" id="KW-1185">Reference proteome</keyword>
<reference evidence="1 2" key="1">
    <citation type="journal article" date="2022" name="bioRxiv">
        <title>The genome of the oomycete Peronosclerospora sorghi, a cosmopolitan pathogen of maize and sorghum, is inflated with dispersed pseudogenes.</title>
        <authorList>
            <person name="Fletcher K."/>
            <person name="Martin F."/>
            <person name="Isakeit T."/>
            <person name="Cavanaugh K."/>
            <person name="Magill C."/>
            <person name="Michelmore R."/>
        </authorList>
    </citation>
    <scope>NUCLEOTIDE SEQUENCE [LARGE SCALE GENOMIC DNA]</scope>
    <source>
        <strain evidence="1">P6</strain>
    </source>
</reference>
<dbReference type="Proteomes" id="UP001163321">
    <property type="component" value="Chromosome 1"/>
</dbReference>